<dbReference type="EMBL" id="CP144754">
    <property type="protein sequence ID" value="WVZ96191.1"/>
    <property type="molecule type" value="Genomic_DNA"/>
</dbReference>
<dbReference type="InterPro" id="IPR008395">
    <property type="entry name" value="Agenet-like_dom"/>
</dbReference>
<dbReference type="Proteomes" id="UP001341281">
    <property type="component" value="Chromosome 10"/>
</dbReference>
<protein>
    <recommendedName>
        <fullName evidence="1">Agenet domain-containing protein</fullName>
    </recommendedName>
</protein>
<organism evidence="2 3">
    <name type="scientific">Paspalum notatum var. saurae</name>
    <dbReference type="NCBI Taxonomy" id="547442"/>
    <lineage>
        <taxon>Eukaryota</taxon>
        <taxon>Viridiplantae</taxon>
        <taxon>Streptophyta</taxon>
        <taxon>Embryophyta</taxon>
        <taxon>Tracheophyta</taxon>
        <taxon>Spermatophyta</taxon>
        <taxon>Magnoliopsida</taxon>
        <taxon>Liliopsida</taxon>
        <taxon>Poales</taxon>
        <taxon>Poaceae</taxon>
        <taxon>PACMAD clade</taxon>
        <taxon>Panicoideae</taxon>
        <taxon>Andropogonodae</taxon>
        <taxon>Paspaleae</taxon>
        <taxon>Paspalinae</taxon>
        <taxon>Paspalum</taxon>
    </lineage>
</organism>
<evidence type="ECO:0000313" key="2">
    <source>
        <dbReference type="EMBL" id="WVZ96191.1"/>
    </source>
</evidence>
<evidence type="ECO:0000313" key="3">
    <source>
        <dbReference type="Proteomes" id="UP001341281"/>
    </source>
</evidence>
<reference evidence="2 3" key="1">
    <citation type="submission" date="2024-02" db="EMBL/GenBank/DDBJ databases">
        <title>High-quality chromosome-scale genome assembly of Pensacola bahiagrass (Paspalum notatum Flugge var. saurae).</title>
        <authorList>
            <person name="Vega J.M."/>
            <person name="Podio M."/>
            <person name="Orjuela J."/>
            <person name="Siena L.A."/>
            <person name="Pessino S.C."/>
            <person name="Combes M.C."/>
            <person name="Mariac C."/>
            <person name="Albertini E."/>
            <person name="Pupilli F."/>
            <person name="Ortiz J.P.A."/>
            <person name="Leblanc O."/>
        </authorList>
    </citation>
    <scope>NUCLEOTIDE SEQUENCE [LARGE SCALE GENOMIC DNA]</scope>
    <source>
        <strain evidence="2">R1</strain>
        <tissue evidence="2">Leaf</tissue>
    </source>
</reference>
<keyword evidence="3" id="KW-1185">Reference proteome</keyword>
<evidence type="ECO:0000259" key="1">
    <source>
        <dbReference type="SMART" id="SM00743"/>
    </source>
</evidence>
<dbReference type="PANTHER" id="PTHR36805:SF7">
    <property type="entry name" value="AGENET DOMAIN-CONTAINING PROTEIN"/>
    <property type="match status" value="1"/>
</dbReference>
<proteinExistence type="predicted"/>
<dbReference type="SMART" id="SM00743">
    <property type="entry name" value="Agenet"/>
    <property type="match status" value="1"/>
</dbReference>
<feature type="domain" description="Agenet" evidence="1">
    <location>
        <begin position="110"/>
        <end position="170"/>
    </location>
</feature>
<dbReference type="InterPro" id="IPR014002">
    <property type="entry name" value="Agenet_dom_plant"/>
</dbReference>
<dbReference type="AlphaFoldDB" id="A0AAQ3XFP2"/>
<sequence length="191" mass="22152">MDLILPYKVGDLAEYKCFLPGFRGTWFRCKIHNMCVNDFGHLECYLKYIDYDEAEEMEWVSVFQKNPANSNQNSRENTEIMIRPSFPQWYYGHEDIEQFPVSGVTTIVDETWKVGDLVDWLNEGCYWSGKITKLLNKDMVNLELSAPPIGEGKCYAANRKDLRPTLEWSLSKGWSVPLAQCEDIGEQMEAK</sequence>
<name>A0AAQ3XFP2_PASNO</name>
<gene>
    <name evidence="2" type="ORF">U9M48_041860</name>
</gene>
<accession>A0AAQ3XFP2</accession>
<dbReference type="Pfam" id="PF05641">
    <property type="entry name" value="Agenet"/>
    <property type="match status" value="1"/>
</dbReference>
<dbReference type="PANTHER" id="PTHR36805">
    <property type="entry name" value="AGENET DOMAIN-CONTAINING PROTEIN"/>
    <property type="match status" value="1"/>
</dbReference>